<name>A0AA39GYG9_9BILA</name>
<protein>
    <submittedName>
        <fullName evidence="1">Uncharacterized protein</fullName>
    </submittedName>
</protein>
<dbReference type="EMBL" id="JAUCMV010000005">
    <property type="protein sequence ID" value="KAK0394839.1"/>
    <property type="molecule type" value="Genomic_DNA"/>
</dbReference>
<proteinExistence type="predicted"/>
<keyword evidence="2" id="KW-1185">Reference proteome</keyword>
<organism evidence="1 2">
    <name type="scientific">Steinernema hermaphroditum</name>
    <dbReference type="NCBI Taxonomy" id="289476"/>
    <lineage>
        <taxon>Eukaryota</taxon>
        <taxon>Metazoa</taxon>
        <taxon>Ecdysozoa</taxon>
        <taxon>Nematoda</taxon>
        <taxon>Chromadorea</taxon>
        <taxon>Rhabditida</taxon>
        <taxon>Tylenchina</taxon>
        <taxon>Panagrolaimomorpha</taxon>
        <taxon>Strongyloidoidea</taxon>
        <taxon>Steinernematidae</taxon>
        <taxon>Steinernema</taxon>
    </lineage>
</organism>
<accession>A0AA39GYG9</accession>
<sequence>MDRPESQQSAAVERSGLLLWTQQSLAGTAMSDAIPDSSTDYAELTGNADKIMETVAFLEQLALSTNLYTRPMRLRESHDNPGLRRLREVYYHLMNTEMRQTRPNYDKYVTTLGNLQKAYKRTVIALGVHNYERLRLLSVNVSENKLRLEARQDRLDVQGTYKFYATNINELIGKPPPENVRLPLKDLPVKLKELENNLNAFILKIGLDVRGHNTRCGADKHYLLDTRFYDPVFAAYPDLAENVWDWLKYAYRKIRPPNNQPLELDGIAQILTVAYVELLGWDATTHRPFQFPDSLVSDRNAIVRLGEEYSGMKYVNAALMVVGECCAITNEWREHLKQRFFETVLSLGKRRTTLTMVRVGYVATNFLKSKGAQFSEQALGDWISALASKEPPPQMANSHAAVHRFATVLVKDPTKIPLAEIEHIEMIKGEAAQTMAKFVTIIDCNRRAMGNRYMDMIRQMHAATMPVEDGLL</sequence>
<reference evidence="1" key="1">
    <citation type="submission" date="2023-06" db="EMBL/GenBank/DDBJ databases">
        <title>Genomic analysis of the entomopathogenic nematode Steinernema hermaphroditum.</title>
        <authorList>
            <person name="Schwarz E.M."/>
            <person name="Heppert J.K."/>
            <person name="Baniya A."/>
            <person name="Schwartz H.T."/>
            <person name="Tan C.-H."/>
            <person name="Antoshechkin I."/>
            <person name="Sternberg P.W."/>
            <person name="Goodrich-Blair H."/>
            <person name="Dillman A.R."/>
        </authorList>
    </citation>
    <scope>NUCLEOTIDE SEQUENCE</scope>
    <source>
        <strain evidence="1">PS9179</strain>
        <tissue evidence="1">Whole animal</tissue>
    </source>
</reference>
<comment type="caution">
    <text evidence="1">The sequence shown here is derived from an EMBL/GenBank/DDBJ whole genome shotgun (WGS) entry which is preliminary data.</text>
</comment>
<dbReference type="Proteomes" id="UP001175271">
    <property type="component" value="Unassembled WGS sequence"/>
</dbReference>
<evidence type="ECO:0000313" key="1">
    <source>
        <dbReference type="EMBL" id="KAK0394839.1"/>
    </source>
</evidence>
<evidence type="ECO:0000313" key="2">
    <source>
        <dbReference type="Proteomes" id="UP001175271"/>
    </source>
</evidence>
<dbReference type="AlphaFoldDB" id="A0AA39GYG9"/>
<gene>
    <name evidence="1" type="ORF">QR680_000959</name>
</gene>